<accession>A0A1I0TVQ6</accession>
<dbReference type="Proteomes" id="UP000198836">
    <property type="component" value="Unassembled WGS sequence"/>
</dbReference>
<dbReference type="AlphaFoldDB" id="A0A1I0TVQ6"/>
<name>A0A1I0TVQ6_9SPHI</name>
<dbReference type="Gene3D" id="2.60.120.10">
    <property type="entry name" value="Jelly Rolls"/>
    <property type="match status" value="1"/>
</dbReference>
<dbReference type="InterPro" id="IPR018490">
    <property type="entry name" value="cNMP-bd_dom_sf"/>
</dbReference>
<sequence length="175" mass="20023">MFLPLIDRTKSRAALRCLFRHTTALNIRKGETLFPKNTFSTAGQIIMISSGLVNSFLQDDEFGKINLWLGQEGSIYICQGQNSSRPENLNLEAIEDAIVFLIDYEDLETCYKSHPELAELFYSHLLPCAMNDVSERNIIFRLPDAGCRITRFRTFYPGLYERLPKELLLSYALCG</sequence>
<evidence type="ECO:0000313" key="2">
    <source>
        <dbReference type="Proteomes" id="UP000198836"/>
    </source>
</evidence>
<reference evidence="2" key="1">
    <citation type="submission" date="2016-10" db="EMBL/GenBank/DDBJ databases">
        <authorList>
            <person name="Varghese N."/>
            <person name="Submissions S."/>
        </authorList>
    </citation>
    <scope>NUCLEOTIDE SEQUENCE [LARGE SCALE GENOMIC DNA]</scope>
    <source>
        <strain evidence="2">DSM 18130</strain>
    </source>
</reference>
<dbReference type="InterPro" id="IPR014710">
    <property type="entry name" value="RmlC-like_jellyroll"/>
</dbReference>
<evidence type="ECO:0000313" key="1">
    <source>
        <dbReference type="EMBL" id="SFA55703.1"/>
    </source>
</evidence>
<dbReference type="EMBL" id="FOJM01000015">
    <property type="protein sequence ID" value="SFA55703.1"/>
    <property type="molecule type" value="Genomic_DNA"/>
</dbReference>
<proteinExistence type="predicted"/>
<keyword evidence="2" id="KW-1185">Reference proteome</keyword>
<protein>
    <recommendedName>
        <fullName evidence="3">Cyclic nucleotide-binding domain-containing protein</fullName>
    </recommendedName>
</protein>
<gene>
    <name evidence="1" type="ORF">SAMN04488511_11524</name>
</gene>
<evidence type="ECO:0008006" key="3">
    <source>
        <dbReference type="Google" id="ProtNLM"/>
    </source>
</evidence>
<dbReference type="STRING" id="332999.SAMN04488511_11524"/>
<organism evidence="1 2">
    <name type="scientific">Pedobacter suwonensis</name>
    <dbReference type="NCBI Taxonomy" id="332999"/>
    <lineage>
        <taxon>Bacteria</taxon>
        <taxon>Pseudomonadati</taxon>
        <taxon>Bacteroidota</taxon>
        <taxon>Sphingobacteriia</taxon>
        <taxon>Sphingobacteriales</taxon>
        <taxon>Sphingobacteriaceae</taxon>
        <taxon>Pedobacter</taxon>
    </lineage>
</organism>
<dbReference type="SUPFAM" id="SSF51206">
    <property type="entry name" value="cAMP-binding domain-like"/>
    <property type="match status" value="1"/>
</dbReference>